<evidence type="ECO:0000256" key="3">
    <source>
        <dbReference type="ARBA" id="ARBA00023125"/>
    </source>
</evidence>
<dbReference type="Pfam" id="PF03466">
    <property type="entry name" value="LysR_substrate"/>
    <property type="match status" value="1"/>
</dbReference>
<organism evidence="6 7">
    <name type="scientific">Solibacillus palustris</name>
    <dbReference type="NCBI Taxonomy" id="2908203"/>
    <lineage>
        <taxon>Bacteria</taxon>
        <taxon>Bacillati</taxon>
        <taxon>Bacillota</taxon>
        <taxon>Bacilli</taxon>
        <taxon>Bacillales</taxon>
        <taxon>Caryophanaceae</taxon>
        <taxon>Solibacillus</taxon>
    </lineage>
</organism>
<evidence type="ECO:0000259" key="5">
    <source>
        <dbReference type="PROSITE" id="PS50931"/>
    </source>
</evidence>
<dbReference type="EMBL" id="JAKZFC010000002">
    <property type="protein sequence ID" value="MCH7321636.1"/>
    <property type="molecule type" value="Genomic_DNA"/>
</dbReference>
<sequence>MDFRQLHYFKEIVQQGSISKAAEVLHIAQPPLSQLLKKLENDLGTTLIHRYRQKWELTETGEILYQYANEMLMQIKDVKQRIQEVEQGIGGTVSIGVSSTCSNMLIDYASMFRTQYPNVKMNIVTGNSEELLKRLEQREIDVALLLRLGNSEQYEMKILKKQPTTVIIPTSWATSFSSQHVTIEQIAQFPFIMLGAMEGLSFNEDLFKAFDVHQVKPNIIIECKDIRMVVALVSRGLGLSVIPRMDYTSPFLEHTTLLELKQFDFHLEPVIVKLKDQRISKAASQFWEMVD</sequence>
<dbReference type="SUPFAM" id="SSF53850">
    <property type="entry name" value="Periplasmic binding protein-like II"/>
    <property type="match status" value="1"/>
</dbReference>
<accession>A0ABS9UBB5</accession>
<evidence type="ECO:0000256" key="2">
    <source>
        <dbReference type="ARBA" id="ARBA00023015"/>
    </source>
</evidence>
<dbReference type="PANTHER" id="PTHR30419:SF28">
    <property type="entry name" value="HTH-TYPE TRANSCRIPTIONAL REGULATOR BSDA"/>
    <property type="match status" value="1"/>
</dbReference>
<feature type="domain" description="HTH lysR-type" evidence="5">
    <location>
        <begin position="1"/>
        <end position="58"/>
    </location>
</feature>
<proteinExistence type="inferred from homology"/>
<evidence type="ECO:0000256" key="1">
    <source>
        <dbReference type="ARBA" id="ARBA00009437"/>
    </source>
</evidence>
<dbReference type="InterPro" id="IPR036388">
    <property type="entry name" value="WH-like_DNA-bd_sf"/>
</dbReference>
<dbReference type="SUPFAM" id="SSF46785">
    <property type="entry name" value="Winged helix' DNA-binding domain"/>
    <property type="match status" value="1"/>
</dbReference>
<dbReference type="PANTHER" id="PTHR30419">
    <property type="entry name" value="HTH-TYPE TRANSCRIPTIONAL REGULATOR YBHD"/>
    <property type="match status" value="1"/>
</dbReference>
<dbReference type="Proteomes" id="UP001316087">
    <property type="component" value="Unassembled WGS sequence"/>
</dbReference>
<protein>
    <submittedName>
        <fullName evidence="6">LysR family transcriptional regulator</fullName>
    </submittedName>
</protein>
<evidence type="ECO:0000313" key="6">
    <source>
        <dbReference type="EMBL" id="MCH7321636.1"/>
    </source>
</evidence>
<dbReference type="Pfam" id="PF00126">
    <property type="entry name" value="HTH_1"/>
    <property type="match status" value="1"/>
</dbReference>
<evidence type="ECO:0000256" key="4">
    <source>
        <dbReference type="ARBA" id="ARBA00023163"/>
    </source>
</evidence>
<dbReference type="InterPro" id="IPR050950">
    <property type="entry name" value="HTH-type_LysR_regulators"/>
</dbReference>
<dbReference type="RefSeq" id="WP_241368698.1">
    <property type="nucleotide sequence ID" value="NZ_JAKZFC010000002.1"/>
</dbReference>
<dbReference type="CDD" id="cd05466">
    <property type="entry name" value="PBP2_LTTR_substrate"/>
    <property type="match status" value="1"/>
</dbReference>
<name>A0ABS9UBB5_9BACL</name>
<dbReference type="PROSITE" id="PS50931">
    <property type="entry name" value="HTH_LYSR"/>
    <property type="match status" value="1"/>
</dbReference>
<reference evidence="6 7" key="1">
    <citation type="submission" date="2022-03" db="EMBL/GenBank/DDBJ databases">
        <authorList>
            <person name="Jo J.-H."/>
            <person name="Im W.-T."/>
        </authorList>
    </citation>
    <scope>NUCLEOTIDE SEQUENCE [LARGE SCALE GENOMIC DNA]</scope>
    <source>
        <strain evidence="6 7">MA9</strain>
    </source>
</reference>
<keyword evidence="7" id="KW-1185">Reference proteome</keyword>
<comment type="similarity">
    <text evidence="1">Belongs to the LysR transcriptional regulatory family.</text>
</comment>
<evidence type="ECO:0000313" key="7">
    <source>
        <dbReference type="Proteomes" id="UP001316087"/>
    </source>
</evidence>
<dbReference type="Gene3D" id="3.40.190.290">
    <property type="match status" value="1"/>
</dbReference>
<keyword evidence="3" id="KW-0238">DNA-binding</keyword>
<gene>
    <name evidence="6" type="ORF">LZ480_06980</name>
</gene>
<dbReference type="PRINTS" id="PR00039">
    <property type="entry name" value="HTHLYSR"/>
</dbReference>
<dbReference type="InterPro" id="IPR005119">
    <property type="entry name" value="LysR_subst-bd"/>
</dbReference>
<keyword evidence="2" id="KW-0805">Transcription regulation</keyword>
<dbReference type="InterPro" id="IPR000847">
    <property type="entry name" value="LysR_HTH_N"/>
</dbReference>
<comment type="caution">
    <text evidence="6">The sequence shown here is derived from an EMBL/GenBank/DDBJ whole genome shotgun (WGS) entry which is preliminary data.</text>
</comment>
<keyword evidence="4" id="KW-0804">Transcription</keyword>
<dbReference type="InterPro" id="IPR036390">
    <property type="entry name" value="WH_DNA-bd_sf"/>
</dbReference>
<dbReference type="Gene3D" id="1.10.10.10">
    <property type="entry name" value="Winged helix-like DNA-binding domain superfamily/Winged helix DNA-binding domain"/>
    <property type="match status" value="1"/>
</dbReference>